<evidence type="ECO:0000313" key="2">
    <source>
        <dbReference type="Proteomes" id="UP000095255"/>
    </source>
</evidence>
<dbReference type="NCBIfam" id="TIGR02837">
    <property type="entry name" value="spore_II_R"/>
    <property type="match status" value="1"/>
</dbReference>
<dbReference type="OrthoDB" id="9793324at2"/>
<comment type="caution">
    <text evidence="1">The sequence shown here is derived from an EMBL/GenBank/DDBJ whole genome shotgun (WGS) entry which is preliminary data.</text>
</comment>
<keyword evidence="2" id="KW-1185">Reference proteome</keyword>
<reference evidence="1 2" key="1">
    <citation type="submission" date="2016-09" db="EMBL/GenBank/DDBJ databases">
        <title>Desulfuribacillus arsenicus sp. nov., an obligately anaerobic, dissimilatory arsenic- and antimonate-reducing bacterium isolated from anoxic sediments.</title>
        <authorList>
            <person name="Abin C.A."/>
            <person name="Hollibaugh J.T."/>
        </authorList>
    </citation>
    <scope>NUCLEOTIDE SEQUENCE [LARGE SCALE GENOMIC DNA]</scope>
    <source>
        <strain evidence="1 2">MLFW-2</strain>
    </source>
</reference>
<dbReference type="RefSeq" id="WP_069702254.1">
    <property type="nucleotide sequence ID" value="NZ_MJAT01000022.1"/>
</dbReference>
<gene>
    <name evidence="1" type="ORF">BHU72_04880</name>
</gene>
<protein>
    <submittedName>
        <fullName evidence="1">Stage II sporulation protein R</fullName>
    </submittedName>
</protein>
<dbReference type="EMBL" id="MJAT01000022">
    <property type="protein sequence ID" value="OEH85427.1"/>
    <property type="molecule type" value="Genomic_DNA"/>
</dbReference>
<dbReference type="Proteomes" id="UP000095255">
    <property type="component" value="Unassembled WGS sequence"/>
</dbReference>
<sequence length="215" mass="24223">MNRSVYRIVGYISILVCILVMSWEQAYSQPLLWKSQELPSDAIRLRILPNSDGAVDQWLKHRVRDAVTVEMKQWTTDVASSEQAQQLISSRIDTIQEIVNQTLKNEGFDYPVKVTLGDTDFPTVQYGEHIYPAGVYTAVLIEIGEAQGKNWWCVLYPPLCFVDIATAKTTAIDASESQMQTSEIQSGSQQLADGLANKGTTQKPEVQFFIKKLFQ</sequence>
<name>A0A1E5L5K6_9FIRM</name>
<dbReference type="Pfam" id="PF09551">
    <property type="entry name" value="Spore_II_R"/>
    <property type="match status" value="1"/>
</dbReference>
<proteinExistence type="predicted"/>
<organism evidence="1 2">
    <name type="scientific">Desulfuribacillus stibiiarsenatis</name>
    <dbReference type="NCBI Taxonomy" id="1390249"/>
    <lineage>
        <taxon>Bacteria</taxon>
        <taxon>Bacillati</taxon>
        <taxon>Bacillota</taxon>
        <taxon>Desulfuribacillia</taxon>
        <taxon>Desulfuribacillales</taxon>
        <taxon>Desulfuribacillaceae</taxon>
        <taxon>Desulfuribacillus</taxon>
    </lineage>
</organism>
<dbReference type="STRING" id="1390249.BHU72_04880"/>
<evidence type="ECO:0000313" key="1">
    <source>
        <dbReference type="EMBL" id="OEH85427.1"/>
    </source>
</evidence>
<accession>A0A1E5L5K6</accession>
<dbReference type="InterPro" id="IPR014202">
    <property type="entry name" value="Spore_II_R"/>
</dbReference>
<dbReference type="AlphaFoldDB" id="A0A1E5L5K6"/>